<dbReference type="EMBL" id="JAWDGP010007772">
    <property type="protein sequence ID" value="KAK3705315.1"/>
    <property type="molecule type" value="Genomic_DNA"/>
</dbReference>
<dbReference type="PANTHER" id="PTHR45570:SF2">
    <property type="entry name" value="ACETYLCHOLINESTERASE 1-LIKE"/>
    <property type="match status" value="1"/>
</dbReference>
<dbReference type="SUPFAM" id="SSF53474">
    <property type="entry name" value="alpha/beta-Hydrolases"/>
    <property type="match status" value="1"/>
</dbReference>
<dbReference type="Pfam" id="PF00135">
    <property type="entry name" value="COesterase"/>
    <property type="match status" value="1"/>
</dbReference>
<name>A0AAE0XQZ1_9GAST</name>
<evidence type="ECO:0000256" key="1">
    <source>
        <dbReference type="SAM" id="SignalP"/>
    </source>
</evidence>
<keyword evidence="4" id="KW-1185">Reference proteome</keyword>
<evidence type="ECO:0000313" key="3">
    <source>
        <dbReference type="EMBL" id="KAK3705315.1"/>
    </source>
</evidence>
<dbReference type="AlphaFoldDB" id="A0AAE0XQZ1"/>
<proteinExistence type="predicted"/>
<dbReference type="InterPro" id="IPR002018">
    <property type="entry name" value="CarbesteraseB"/>
</dbReference>
<dbReference type="Gene3D" id="3.40.50.1820">
    <property type="entry name" value="alpha/beta hydrolase"/>
    <property type="match status" value="1"/>
</dbReference>
<sequence>MRTACAILVCLLAYIDMIHSQSTTVRTSKGYIQGFSQGQTIKFLGIPYATAQRYQYSTIDIPAWTSALNATKTGAMCPQKCAGTRQAIYCTKDQSEECLTLNVVRPLHNPSQGATFPVIVYIHGGDFSSGSGSAPVYDADYFASRGHVIVVTINYRLGAFGFLSIFDKYGDAAGNFGFRDQQMALTWIKVNIPAFDGDPDRITVIGDGSGCLSAVSHLASPVSQPLFKSAVLHSCPWTVPFLSREQARSQAAAFSRQLACAVNDIACYRAKSADDILRAQVSVKSDSYSSNSLVAFFPWGPSIDHREIFYSPYDVFKDTSRFDSKPLVIGVTADEGVGFVYQRFPMPLSRGHYDSFMASSVTNINDQSLPASTVSTATHSGNVDMREALVRYINNNVFSCPAVFVAKQIERKQVQNTGSGRSGFARRINTSGFPASSPPAKVWMFEFTMPTSLPGSFTVQQQQMTNALWSSRLSANNFCDKRSCHGADIRALFYSNALPLIERLKTEEIGKQMVRYWSNFARYGNVNGIIGSRAHLRTLQIQSALVTDSANRGLNLNTNTRPRSNTVSFPLGGLNVRQLTSPARLTLQSALASFTYWPEFSTQGSEPLTTMLLHQPPVELRRNHWTQTCGGGQSRPRRRWG</sequence>
<evidence type="ECO:0000259" key="2">
    <source>
        <dbReference type="Pfam" id="PF00135"/>
    </source>
</evidence>
<comment type="caution">
    <text evidence="3">The sequence shown here is derived from an EMBL/GenBank/DDBJ whole genome shotgun (WGS) entry which is preliminary data.</text>
</comment>
<dbReference type="InterPro" id="IPR029058">
    <property type="entry name" value="AB_hydrolase_fold"/>
</dbReference>
<dbReference type="Proteomes" id="UP001283361">
    <property type="component" value="Unassembled WGS sequence"/>
</dbReference>
<reference evidence="3" key="1">
    <citation type="journal article" date="2023" name="G3 (Bethesda)">
        <title>A reference genome for the long-term kleptoplast-retaining sea slug Elysia crispata morphotype clarki.</title>
        <authorList>
            <person name="Eastman K.E."/>
            <person name="Pendleton A.L."/>
            <person name="Shaikh M.A."/>
            <person name="Suttiyut T."/>
            <person name="Ogas R."/>
            <person name="Tomko P."/>
            <person name="Gavelis G."/>
            <person name="Widhalm J.R."/>
            <person name="Wisecaver J.H."/>
        </authorList>
    </citation>
    <scope>NUCLEOTIDE SEQUENCE</scope>
    <source>
        <strain evidence="3">ECLA1</strain>
    </source>
</reference>
<evidence type="ECO:0000313" key="4">
    <source>
        <dbReference type="Proteomes" id="UP001283361"/>
    </source>
</evidence>
<feature type="chain" id="PRO_5042030675" description="Carboxylesterase type B domain-containing protein" evidence="1">
    <location>
        <begin position="21"/>
        <end position="641"/>
    </location>
</feature>
<organism evidence="3 4">
    <name type="scientific">Elysia crispata</name>
    <name type="common">lettuce slug</name>
    <dbReference type="NCBI Taxonomy" id="231223"/>
    <lineage>
        <taxon>Eukaryota</taxon>
        <taxon>Metazoa</taxon>
        <taxon>Spiralia</taxon>
        <taxon>Lophotrochozoa</taxon>
        <taxon>Mollusca</taxon>
        <taxon>Gastropoda</taxon>
        <taxon>Heterobranchia</taxon>
        <taxon>Euthyneura</taxon>
        <taxon>Panpulmonata</taxon>
        <taxon>Sacoglossa</taxon>
        <taxon>Placobranchoidea</taxon>
        <taxon>Plakobranchidae</taxon>
        <taxon>Elysia</taxon>
    </lineage>
</organism>
<keyword evidence="1" id="KW-0732">Signal</keyword>
<accession>A0AAE0XQZ1</accession>
<dbReference type="PANTHER" id="PTHR45570">
    <property type="entry name" value="CARBOXYLIC ESTER HYDROLASE"/>
    <property type="match status" value="1"/>
</dbReference>
<protein>
    <recommendedName>
        <fullName evidence="2">Carboxylesterase type B domain-containing protein</fullName>
    </recommendedName>
</protein>
<gene>
    <name evidence="3" type="ORF">RRG08_033281</name>
</gene>
<feature type="signal peptide" evidence="1">
    <location>
        <begin position="1"/>
        <end position="20"/>
    </location>
</feature>
<feature type="domain" description="Carboxylesterase type B" evidence="2">
    <location>
        <begin position="22"/>
        <end position="537"/>
    </location>
</feature>